<sequence>MHLKISGICVPVQRWSAAVNGMVALDPIRIFGVERCSFASNFPLDDVVDSLSDIFDGFKAIVQPFSPAVIP</sequence>
<accession>A0A226WW67</accession>
<reference evidence="2" key="1">
    <citation type="submission" date="2017-01" db="EMBL/GenBank/DDBJ databases">
        <title>Genome Analysis of Deinococcus marmoris KOPRI26562.</title>
        <authorList>
            <person name="Kim J.H."/>
            <person name="Oh H.-M."/>
        </authorList>
    </citation>
    <scope>NUCLEOTIDE SEQUENCE [LARGE SCALE GENOMIC DNA]</scope>
    <source>
        <strain evidence="2">PAMC 26633</strain>
    </source>
</reference>
<dbReference type="Gene3D" id="3.20.20.140">
    <property type="entry name" value="Metal-dependent hydrolases"/>
    <property type="match status" value="1"/>
</dbReference>
<comment type="caution">
    <text evidence="1">The sequence shown here is derived from an EMBL/GenBank/DDBJ whole genome shotgun (WGS) entry which is preliminary data.</text>
</comment>
<protein>
    <submittedName>
        <fullName evidence="1">Uncharacterized protein</fullName>
    </submittedName>
</protein>
<gene>
    <name evidence="1" type="ORF">BSU04_27305</name>
</gene>
<name>A0A226WW67_CABSO</name>
<evidence type="ECO:0000313" key="1">
    <source>
        <dbReference type="EMBL" id="OXC75363.1"/>
    </source>
</evidence>
<proteinExistence type="predicted"/>
<evidence type="ECO:0000313" key="2">
    <source>
        <dbReference type="Proteomes" id="UP000214720"/>
    </source>
</evidence>
<organism evidence="1 2">
    <name type="scientific">Caballeronia sordidicola</name>
    <name type="common">Burkholderia sordidicola</name>
    <dbReference type="NCBI Taxonomy" id="196367"/>
    <lineage>
        <taxon>Bacteria</taxon>
        <taxon>Pseudomonadati</taxon>
        <taxon>Pseudomonadota</taxon>
        <taxon>Betaproteobacteria</taxon>
        <taxon>Burkholderiales</taxon>
        <taxon>Burkholderiaceae</taxon>
        <taxon>Caballeronia</taxon>
    </lineage>
</organism>
<dbReference type="AlphaFoldDB" id="A0A226WW67"/>
<dbReference type="Proteomes" id="UP000214720">
    <property type="component" value="Unassembled WGS sequence"/>
</dbReference>
<dbReference type="EMBL" id="MTHB01000182">
    <property type="protein sequence ID" value="OXC75363.1"/>
    <property type="molecule type" value="Genomic_DNA"/>
</dbReference>